<dbReference type="SUPFAM" id="SSF52540">
    <property type="entry name" value="P-loop containing nucleoside triphosphate hydrolases"/>
    <property type="match status" value="1"/>
</dbReference>
<keyword evidence="2" id="KW-0813">Transport</keyword>
<evidence type="ECO:0000313" key="8">
    <source>
        <dbReference type="Proteomes" id="UP000318693"/>
    </source>
</evidence>
<feature type="domain" description="ABC transporter" evidence="6">
    <location>
        <begin position="28"/>
        <end position="262"/>
    </location>
</feature>
<comment type="caution">
    <text evidence="7">The sequence shown here is derived from an EMBL/GenBank/DDBJ whole genome shotgun (WGS) entry which is preliminary data.</text>
</comment>
<dbReference type="InterPro" id="IPR027417">
    <property type="entry name" value="P-loop_NTPase"/>
</dbReference>
<dbReference type="GO" id="GO:0005524">
    <property type="term" value="F:ATP binding"/>
    <property type="evidence" value="ECO:0007669"/>
    <property type="project" value="UniProtKB-KW"/>
</dbReference>
<sequence length="283" mass="29955">MTTTGRARPTTAPRRGPAGPTASAAPALEVTDLTVRYGAVTALDGVTFALAPGRVTGLVGMNGSGKSTLFKSVMGLVRPTAGQVRVLGQSTELARRRGVVGYVPQQEDVDWSFPLSVRDVVMMGRYGRLGLTRRPRRADHDAVDAALERVELGHLDDRQIGALSGGQRKRAFVARGLAQGAQVLLLDEPFAGVDKRTEATITTLLRELAGDGRTMLVSTHDLASLDVLCDDALLIQRRILLHAPPAEVLRPENLARAFGVDVSDARPATVSAPSGASPAEVAR</sequence>
<evidence type="ECO:0000256" key="1">
    <source>
        <dbReference type="ARBA" id="ARBA00005417"/>
    </source>
</evidence>
<dbReference type="CDD" id="cd03235">
    <property type="entry name" value="ABC_Metallic_Cations"/>
    <property type="match status" value="1"/>
</dbReference>
<keyword evidence="8" id="KW-1185">Reference proteome</keyword>
<organism evidence="7 8">
    <name type="scientific">Georgenia yuyongxinii</name>
    <dbReference type="NCBI Taxonomy" id="2589797"/>
    <lineage>
        <taxon>Bacteria</taxon>
        <taxon>Bacillati</taxon>
        <taxon>Actinomycetota</taxon>
        <taxon>Actinomycetes</taxon>
        <taxon>Micrococcales</taxon>
        <taxon>Bogoriellaceae</taxon>
        <taxon>Georgenia</taxon>
    </lineage>
</organism>
<dbReference type="EMBL" id="VJXR01000007">
    <property type="protein sequence ID" value="TRW46741.1"/>
    <property type="molecule type" value="Genomic_DNA"/>
</dbReference>
<dbReference type="InterPro" id="IPR050153">
    <property type="entry name" value="Metal_Ion_Import_ABC"/>
</dbReference>
<dbReference type="PROSITE" id="PS50893">
    <property type="entry name" value="ABC_TRANSPORTER_2"/>
    <property type="match status" value="1"/>
</dbReference>
<dbReference type="PANTHER" id="PTHR42734:SF5">
    <property type="entry name" value="IRON TRANSPORT SYSTEM ATP-BINDING PROTEIN HI_0361-RELATED"/>
    <property type="match status" value="1"/>
</dbReference>
<evidence type="ECO:0000259" key="6">
    <source>
        <dbReference type="PROSITE" id="PS50893"/>
    </source>
</evidence>
<dbReference type="Pfam" id="PF00005">
    <property type="entry name" value="ABC_tran"/>
    <property type="match status" value="1"/>
</dbReference>
<evidence type="ECO:0000313" key="7">
    <source>
        <dbReference type="EMBL" id="TRW46741.1"/>
    </source>
</evidence>
<dbReference type="SMART" id="SM00382">
    <property type="entry name" value="AAA"/>
    <property type="match status" value="1"/>
</dbReference>
<reference evidence="7 8" key="1">
    <citation type="submission" date="2019-07" db="EMBL/GenBank/DDBJ databases">
        <title>Georgenia wutianyii sp. nov. and Georgenia *** sp. nov. isolated from plateau pika (Ochotona curzoniae) in the Qinghai-Tibet plateau of China.</title>
        <authorList>
            <person name="Tian Z."/>
        </authorList>
    </citation>
    <scope>NUCLEOTIDE SEQUENCE [LARGE SCALE GENOMIC DNA]</scope>
    <source>
        <strain evidence="7 8">Z446</strain>
    </source>
</reference>
<dbReference type="PANTHER" id="PTHR42734">
    <property type="entry name" value="METAL TRANSPORT SYSTEM ATP-BINDING PROTEIN TM_0124-RELATED"/>
    <property type="match status" value="1"/>
</dbReference>
<dbReference type="InterPro" id="IPR003593">
    <property type="entry name" value="AAA+_ATPase"/>
</dbReference>
<dbReference type="InterPro" id="IPR003439">
    <property type="entry name" value="ABC_transporter-like_ATP-bd"/>
</dbReference>
<keyword evidence="4 7" id="KW-0067">ATP-binding</keyword>
<gene>
    <name evidence="7" type="ORF">FJ693_04425</name>
</gene>
<dbReference type="PROSITE" id="PS00211">
    <property type="entry name" value="ABC_TRANSPORTER_1"/>
    <property type="match status" value="1"/>
</dbReference>
<dbReference type="GO" id="GO:0016887">
    <property type="term" value="F:ATP hydrolysis activity"/>
    <property type="evidence" value="ECO:0007669"/>
    <property type="project" value="InterPro"/>
</dbReference>
<dbReference type="RefSeq" id="WP_143417322.1">
    <property type="nucleotide sequence ID" value="NZ_VJXR01000007.1"/>
</dbReference>
<evidence type="ECO:0000256" key="4">
    <source>
        <dbReference type="ARBA" id="ARBA00022840"/>
    </source>
</evidence>
<accession>A0A552WV74</accession>
<protein>
    <submittedName>
        <fullName evidence="7">Metal ABC transporter ATP-binding protein</fullName>
    </submittedName>
</protein>
<dbReference type="Gene3D" id="3.40.50.300">
    <property type="entry name" value="P-loop containing nucleotide triphosphate hydrolases"/>
    <property type="match status" value="1"/>
</dbReference>
<evidence type="ECO:0000256" key="2">
    <source>
        <dbReference type="ARBA" id="ARBA00022448"/>
    </source>
</evidence>
<evidence type="ECO:0000256" key="5">
    <source>
        <dbReference type="SAM" id="MobiDB-lite"/>
    </source>
</evidence>
<keyword evidence="3" id="KW-0547">Nucleotide-binding</keyword>
<comment type="similarity">
    <text evidence="1">Belongs to the ABC transporter superfamily.</text>
</comment>
<proteinExistence type="inferred from homology"/>
<name>A0A552WV74_9MICO</name>
<dbReference type="Proteomes" id="UP000318693">
    <property type="component" value="Unassembled WGS sequence"/>
</dbReference>
<feature type="region of interest" description="Disordered" evidence="5">
    <location>
        <begin position="1"/>
        <end position="24"/>
    </location>
</feature>
<evidence type="ECO:0000256" key="3">
    <source>
        <dbReference type="ARBA" id="ARBA00022741"/>
    </source>
</evidence>
<dbReference type="InterPro" id="IPR017871">
    <property type="entry name" value="ABC_transporter-like_CS"/>
</dbReference>
<dbReference type="AlphaFoldDB" id="A0A552WV74"/>